<sequence length="165" mass="18848">MINKIRALFKRAEKPRPSITSTLPDQVRQAFSEIPQQVYVLSDGRSRQVIITSLTSFNIRKKTAHVSFNLVPSDKNFPFITKGSEYYIHALSGHAVKLLENNVADAHRLVRNGENMFLWTLKVRTVEEKTIFGKSMIIAFVIDVDLDQDTSGIAAIHQNRKFYKL</sequence>
<proteinExistence type="predicted"/>
<dbReference type="EMBL" id="KP881232">
    <property type="protein sequence ID" value="AKE44826.1"/>
    <property type="molecule type" value="Genomic_DNA"/>
</dbReference>
<dbReference type="Proteomes" id="UP000033804">
    <property type="component" value="Segment"/>
</dbReference>
<name>A0A0F6TGU7_9CAUD</name>
<reference evidence="1 2" key="1">
    <citation type="journal article" date="2015" name="J. Virol.">
        <title>Sinorhizobium meliloti Phage ?M9 Defines a New Group of T4 Superfamily Phages with Unusual Genomic Features but a Common T=16 Capsid.</title>
        <authorList>
            <person name="Johnson M.C."/>
            <person name="Tatum K.B."/>
            <person name="Lynn J.S."/>
            <person name="Brewer T.E."/>
            <person name="Lu S."/>
            <person name="Washburn B.K."/>
            <person name="Stroupe M.E."/>
            <person name="Jones K.M."/>
        </authorList>
    </citation>
    <scope>NUCLEOTIDE SEQUENCE [LARGE SCALE GENOMIC DNA]</scope>
</reference>
<keyword evidence="2" id="KW-1185">Reference proteome</keyword>
<protein>
    <submittedName>
        <fullName evidence="1">Uncharacterized protein</fullName>
    </submittedName>
</protein>
<dbReference type="OrthoDB" id="36244at10239"/>
<dbReference type="GeneID" id="26517878"/>
<accession>A0A0F6TGU7</accession>
<dbReference type="RefSeq" id="YP_009189580.1">
    <property type="nucleotide sequence ID" value="NC_028676.1"/>
</dbReference>
<dbReference type="InterPro" id="IPR012349">
    <property type="entry name" value="Split_barrel_FMN-bd"/>
</dbReference>
<evidence type="ECO:0000313" key="2">
    <source>
        <dbReference type="Proteomes" id="UP000033804"/>
    </source>
</evidence>
<organism evidence="1 2">
    <name type="scientific">Sinorhizobium phage phiM9</name>
    <dbReference type="NCBI Taxonomy" id="1636182"/>
    <lineage>
        <taxon>Viruses</taxon>
        <taxon>Duplodnaviria</taxon>
        <taxon>Heunggongvirae</taxon>
        <taxon>Uroviricota</taxon>
        <taxon>Caudoviricetes</taxon>
        <taxon>Pootjesviridae</taxon>
        <taxon>Emnonavirus</taxon>
        <taxon>Emnonavirus phiM9</taxon>
    </lineage>
</organism>
<dbReference type="Gene3D" id="2.30.110.10">
    <property type="entry name" value="Electron Transport, Fmn-binding Protein, Chain A"/>
    <property type="match status" value="1"/>
</dbReference>
<evidence type="ECO:0000313" key="1">
    <source>
        <dbReference type="EMBL" id="AKE44826.1"/>
    </source>
</evidence>
<dbReference type="KEGG" id="vg:26517878"/>
<reference evidence="2" key="2">
    <citation type="submission" date="2015-03" db="EMBL/GenBank/DDBJ databases">
        <title>The genome and structure of Sinorhizobium meliloti phage phiM9.</title>
        <authorList>
            <person name="Johnson M.C."/>
            <person name="Tatum K.B."/>
            <person name="Lynn J.S."/>
            <person name="Brewer T.E."/>
            <person name="Washburn B.K."/>
            <person name="Stroupe M.E."/>
            <person name="Jones K.M."/>
        </authorList>
    </citation>
    <scope>NUCLEOTIDE SEQUENCE [LARGE SCALE GENOMIC DNA]</scope>
</reference>
<gene>
    <name evidence="1" type="ORF">Sm_phiM9_199</name>
</gene>